<keyword evidence="2" id="KW-1185">Reference proteome</keyword>
<dbReference type="Proteomes" id="UP000504603">
    <property type="component" value="Unplaced"/>
</dbReference>
<dbReference type="Pfam" id="PF00407">
    <property type="entry name" value="Bet_v_1"/>
    <property type="match status" value="1"/>
</dbReference>
<protein>
    <submittedName>
        <fullName evidence="3">MLP-like protein 31</fullName>
    </submittedName>
</protein>
<evidence type="ECO:0000313" key="3">
    <source>
        <dbReference type="RefSeq" id="XP_022150058.1"/>
    </source>
</evidence>
<dbReference type="AlphaFoldDB" id="A0A6J1D8F8"/>
<dbReference type="InterPro" id="IPR023393">
    <property type="entry name" value="START-like_dom_sf"/>
</dbReference>
<feature type="domain" description="Bet v I/Major latex protein" evidence="1">
    <location>
        <begin position="3"/>
        <end position="152"/>
    </location>
</feature>
<dbReference type="OrthoDB" id="1847301at2759"/>
<dbReference type="RefSeq" id="XP_022150058.1">
    <property type="nucleotide sequence ID" value="XM_022294366.1"/>
</dbReference>
<organism evidence="2 3">
    <name type="scientific">Momordica charantia</name>
    <name type="common">Bitter gourd</name>
    <name type="synonym">Balsam pear</name>
    <dbReference type="NCBI Taxonomy" id="3673"/>
    <lineage>
        <taxon>Eukaryota</taxon>
        <taxon>Viridiplantae</taxon>
        <taxon>Streptophyta</taxon>
        <taxon>Embryophyta</taxon>
        <taxon>Tracheophyta</taxon>
        <taxon>Spermatophyta</taxon>
        <taxon>Magnoliopsida</taxon>
        <taxon>eudicotyledons</taxon>
        <taxon>Gunneridae</taxon>
        <taxon>Pentapetalae</taxon>
        <taxon>rosids</taxon>
        <taxon>fabids</taxon>
        <taxon>Cucurbitales</taxon>
        <taxon>Cucurbitaceae</taxon>
        <taxon>Momordiceae</taxon>
        <taxon>Momordica</taxon>
    </lineage>
</organism>
<dbReference type="InterPro" id="IPR051761">
    <property type="entry name" value="MLP-like_ligand-binding"/>
</dbReference>
<dbReference type="GO" id="GO:0006952">
    <property type="term" value="P:defense response"/>
    <property type="evidence" value="ECO:0007669"/>
    <property type="project" value="InterPro"/>
</dbReference>
<dbReference type="InterPro" id="IPR000916">
    <property type="entry name" value="Bet_v_I/MLP"/>
</dbReference>
<proteinExistence type="predicted"/>
<evidence type="ECO:0000259" key="1">
    <source>
        <dbReference type="SMART" id="SM01037"/>
    </source>
</evidence>
<sequence>MSDLCRKLEVDVEIKAPAWKFHELVLKRPHHISNVSGGNIQGCELHEGNWGEVGSIISWNYFHDGEAKVGKHLIEAVDEEKNMITFKEIEGDQLKNYKNFKCTLQAIPKGKGSVIHYTIEYEKLHENIGDSHSLLQFLADTAKDIDAHLMGGN</sequence>
<gene>
    <name evidence="3" type="primary">LOC111018324</name>
</gene>
<dbReference type="Gene3D" id="3.30.530.20">
    <property type="match status" value="1"/>
</dbReference>
<name>A0A6J1D8F8_MOMCH</name>
<dbReference type="SUPFAM" id="SSF55961">
    <property type="entry name" value="Bet v1-like"/>
    <property type="match status" value="1"/>
</dbReference>
<dbReference type="PANTHER" id="PTHR31907">
    <property type="entry name" value="MLP-LIKE PROTEIN 423"/>
    <property type="match status" value="1"/>
</dbReference>
<dbReference type="KEGG" id="mcha:111018324"/>
<dbReference type="CDD" id="cd07816">
    <property type="entry name" value="Bet_v1-like"/>
    <property type="match status" value="1"/>
</dbReference>
<dbReference type="GeneID" id="111018324"/>
<accession>A0A6J1D8F8</accession>
<reference evidence="3" key="1">
    <citation type="submission" date="2025-08" db="UniProtKB">
        <authorList>
            <consortium name="RefSeq"/>
        </authorList>
    </citation>
    <scope>IDENTIFICATION</scope>
    <source>
        <strain evidence="3">OHB3-1</strain>
    </source>
</reference>
<evidence type="ECO:0000313" key="2">
    <source>
        <dbReference type="Proteomes" id="UP000504603"/>
    </source>
</evidence>
<dbReference type="SMART" id="SM01037">
    <property type="entry name" value="Bet_v_1"/>
    <property type="match status" value="1"/>
</dbReference>